<reference evidence="1" key="1">
    <citation type="submission" date="2021-06" db="EMBL/GenBank/DDBJ databases">
        <title>Parelaphostrongylus tenuis whole genome reference sequence.</title>
        <authorList>
            <person name="Garwood T.J."/>
            <person name="Larsen P.A."/>
            <person name="Fountain-Jones N.M."/>
            <person name="Garbe J.R."/>
            <person name="Macchietto M.G."/>
            <person name="Kania S.A."/>
            <person name="Gerhold R.W."/>
            <person name="Richards J.E."/>
            <person name="Wolf T.M."/>
        </authorList>
    </citation>
    <scope>NUCLEOTIDE SEQUENCE</scope>
    <source>
        <strain evidence="1">MNPRO001-30</strain>
        <tissue evidence="1">Meninges</tissue>
    </source>
</reference>
<evidence type="ECO:0000313" key="2">
    <source>
        <dbReference type="Proteomes" id="UP001196413"/>
    </source>
</evidence>
<accession>A0AAD5R8G9</accession>
<evidence type="ECO:0000313" key="1">
    <source>
        <dbReference type="EMBL" id="KAJ1371415.1"/>
    </source>
</evidence>
<proteinExistence type="predicted"/>
<dbReference type="EMBL" id="JAHQIW010006979">
    <property type="protein sequence ID" value="KAJ1371415.1"/>
    <property type="molecule type" value="Genomic_DNA"/>
</dbReference>
<comment type="caution">
    <text evidence="1">The sequence shown here is derived from an EMBL/GenBank/DDBJ whole genome shotgun (WGS) entry which is preliminary data.</text>
</comment>
<name>A0AAD5R8G9_PARTN</name>
<protein>
    <submittedName>
        <fullName evidence="1">Uncharacterized protein</fullName>
    </submittedName>
</protein>
<sequence>MHRAPSRASTVQSLIDRYLDEHRFRLLMNFAPSTPTSRTSRDRRPLEVGREAVIEATEENPILTIKELGDDFDYGHA</sequence>
<keyword evidence="2" id="KW-1185">Reference proteome</keyword>
<gene>
    <name evidence="1" type="ORF">KIN20_033366</name>
</gene>
<dbReference type="Proteomes" id="UP001196413">
    <property type="component" value="Unassembled WGS sequence"/>
</dbReference>
<organism evidence="1 2">
    <name type="scientific">Parelaphostrongylus tenuis</name>
    <name type="common">Meningeal worm</name>
    <dbReference type="NCBI Taxonomy" id="148309"/>
    <lineage>
        <taxon>Eukaryota</taxon>
        <taxon>Metazoa</taxon>
        <taxon>Ecdysozoa</taxon>
        <taxon>Nematoda</taxon>
        <taxon>Chromadorea</taxon>
        <taxon>Rhabditida</taxon>
        <taxon>Rhabditina</taxon>
        <taxon>Rhabditomorpha</taxon>
        <taxon>Strongyloidea</taxon>
        <taxon>Metastrongylidae</taxon>
        <taxon>Parelaphostrongylus</taxon>
    </lineage>
</organism>
<dbReference type="AlphaFoldDB" id="A0AAD5R8G9"/>